<proteinExistence type="inferred from homology"/>
<evidence type="ECO:0000256" key="11">
    <source>
        <dbReference type="SAM" id="MobiDB-lite"/>
    </source>
</evidence>
<dbReference type="InterPro" id="IPR007594">
    <property type="entry name" value="RFT1"/>
</dbReference>
<evidence type="ECO:0000256" key="7">
    <source>
        <dbReference type="ARBA" id="ARBA00023136"/>
    </source>
</evidence>
<dbReference type="EMBL" id="MCFL01000278">
    <property type="protein sequence ID" value="ORZ29224.1"/>
    <property type="molecule type" value="Genomic_DNA"/>
</dbReference>
<keyword evidence="10" id="KW-0813">Transport</keyword>
<protein>
    <recommendedName>
        <fullName evidence="8 10">Man(5)GlcNAc(2)-PP-dolichol translocation protein RFT1</fullName>
    </recommendedName>
</protein>
<dbReference type="OrthoDB" id="9979195at2759"/>
<gene>
    <name evidence="12" type="ORF">BCR44DRAFT_1520158</name>
</gene>
<dbReference type="PANTHER" id="PTHR13117">
    <property type="entry name" value="ENDOPLASMIC RETICULUM MULTISPAN TRANSMEMBRANE PROTEIN-RELATED"/>
    <property type="match status" value="1"/>
</dbReference>
<dbReference type="GO" id="GO:0006488">
    <property type="term" value="P:dolichol-linked oligosaccharide biosynthetic process"/>
    <property type="evidence" value="ECO:0007669"/>
    <property type="project" value="InterPro"/>
</dbReference>
<comment type="subcellular location">
    <subcellularLocation>
        <location evidence="1 10">Endoplasmic reticulum membrane</location>
        <topology evidence="1 10">Multi-pass membrane protein</topology>
    </subcellularLocation>
</comment>
<feature type="compositionally biased region" description="Basic and acidic residues" evidence="11">
    <location>
        <begin position="32"/>
        <end position="41"/>
    </location>
</feature>
<feature type="compositionally biased region" description="Low complexity" evidence="11">
    <location>
        <begin position="9"/>
        <end position="21"/>
    </location>
</feature>
<evidence type="ECO:0000256" key="2">
    <source>
        <dbReference type="ARBA" id="ARBA00004922"/>
    </source>
</evidence>
<comment type="function">
    <text evidence="9 10">Intramembrane glycolipid transporter that operates in the biosynthetic pathway of dolichol-linked oligosaccharides, the glycan precursors employed in protein asparagine (N)-glycosylation. The sequential addition of sugars to dolichol pyrophosphate produces dolichol-linked oligosaccharides containing fourteen sugars, including two GlcNAcs, nine mannoses and three glucoses. Once assembled, the oligosaccharide is transferred from the lipid to nascent proteins by oligosaccharyltransferases. The assembly of dolichol-linked oligosaccharides begins on the cytosolic side of the endoplasmic reticulum membrane and finishes in its lumen. RFT1 could mediate the translocation of the cytosolically oriented intermediate DolPP-GlcNAc2Man5, produced by ALG11, into the ER lumen where dolichol-linked oligosaccharides assembly continues. However, the intramembrane lipid transporter activity could not be confirmed in vitro.</text>
</comment>
<name>A0A1Y2H5E0_9FUNG</name>
<keyword evidence="13" id="KW-1185">Reference proteome</keyword>
<feature type="transmembrane region" description="Helical" evidence="10">
    <location>
        <begin position="193"/>
        <end position="220"/>
    </location>
</feature>
<comment type="caution">
    <text evidence="12">The sequence shown here is derived from an EMBL/GenBank/DDBJ whole genome shotgun (WGS) entry which is preliminary data.</text>
</comment>
<comment type="pathway">
    <text evidence="2">Protein modification; protein glycosylation.</text>
</comment>
<feature type="transmembrane region" description="Helical" evidence="10">
    <location>
        <begin position="543"/>
        <end position="562"/>
    </location>
</feature>
<dbReference type="STRING" id="765915.A0A1Y2H5E0"/>
<feature type="transmembrane region" description="Helical" evidence="10">
    <location>
        <begin position="310"/>
        <end position="331"/>
    </location>
</feature>
<evidence type="ECO:0000313" key="12">
    <source>
        <dbReference type="EMBL" id="ORZ29224.1"/>
    </source>
</evidence>
<sequence>MFSTFRGRQQSSTMTTSSVQSPPDNVNPSSPEQRRTAEKPMGKVVNAGPSFLDAVATIADRKNAGSAATSPLSDADGLGLAAAPNSKKSNTVSQAHHLFLQPAAVRQVTPEIFGIASIQLELLVSTLLFLAREPIRLAVLRVPALDENGKPIQQTLQRLVNLAWLSPLVGVPLAGVLYLYYTTSSMAVLSLPGYQTAVMLAAVEGAALTASCLTALYLTWGGDENGSLGIVAFGFARLAFGMTFLVGCQVDMVVPRTVTVEVKENKRTFMFDSELLVVAWSFLKQSLVKHVLTEGDKIILSMFYTPYHQGVYAVIFNYGSIVARIVFLPLEDAARLLFSRMPKHELRTKGRSLLEIAIKFHTTLGLFAIVFGTQYSRALLLLLAGRQWGAADLGWSGAPTALAAYCWFIPILGVNGITEAFVTSVAGPNDLAEQNMWLVGGAAVFAGTAFAAYPLGATGLVIANAVHLLVRIVWSFKFIKRTVGVRTLKEQIDRVRMGLGISWSDSATPARGVIYGMGLAYLVAGWTRGTYFNNGHSEVYASAQFLAVGVGIASMGLFLVIVKDFRFALAIWDLVMSGQIVL</sequence>
<evidence type="ECO:0000256" key="3">
    <source>
        <dbReference type="ARBA" id="ARBA00010288"/>
    </source>
</evidence>
<feature type="transmembrane region" description="Helical" evidence="10">
    <location>
        <begin position="512"/>
        <end position="531"/>
    </location>
</feature>
<feature type="transmembrane region" description="Helical" evidence="10">
    <location>
        <begin position="459"/>
        <end position="479"/>
    </location>
</feature>
<evidence type="ECO:0000256" key="1">
    <source>
        <dbReference type="ARBA" id="ARBA00004477"/>
    </source>
</evidence>
<feature type="transmembrane region" description="Helical" evidence="10">
    <location>
        <begin position="393"/>
        <end position="414"/>
    </location>
</feature>
<evidence type="ECO:0000256" key="5">
    <source>
        <dbReference type="ARBA" id="ARBA00022824"/>
    </source>
</evidence>
<keyword evidence="4 10" id="KW-0812">Transmembrane</keyword>
<feature type="region of interest" description="Disordered" evidence="11">
    <location>
        <begin position="1"/>
        <end position="45"/>
    </location>
</feature>
<keyword evidence="7 10" id="KW-0472">Membrane</keyword>
<feature type="transmembrane region" description="Helical" evidence="10">
    <location>
        <begin position="435"/>
        <end position="453"/>
    </location>
</feature>
<evidence type="ECO:0000256" key="10">
    <source>
        <dbReference type="RuleBase" id="RU365067"/>
    </source>
</evidence>
<dbReference type="GO" id="GO:0034203">
    <property type="term" value="P:glycolipid translocation"/>
    <property type="evidence" value="ECO:0007669"/>
    <property type="project" value="TreeGrafter"/>
</dbReference>
<evidence type="ECO:0000256" key="6">
    <source>
        <dbReference type="ARBA" id="ARBA00022989"/>
    </source>
</evidence>
<feature type="compositionally biased region" description="Polar residues" evidence="11">
    <location>
        <begin position="22"/>
        <end position="31"/>
    </location>
</feature>
<accession>A0A1Y2H5E0</accession>
<feature type="transmembrane region" description="Helical" evidence="10">
    <location>
        <begin position="227"/>
        <end position="246"/>
    </location>
</feature>
<keyword evidence="5 10" id="KW-0256">Endoplasmic reticulum</keyword>
<comment type="similarity">
    <text evidence="3 10">Belongs to the RFT1 family.</text>
</comment>
<evidence type="ECO:0000256" key="8">
    <source>
        <dbReference type="ARBA" id="ARBA00044793"/>
    </source>
</evidence>
<evidence type="ECO:0000256" key="4">
    <source>
        <dbReference type="ARBA" id="ARBA00022692"/>
    </source>
</evidence>
<feature type="transmembrane region" description="Helical" evidence="10">
    <location>
        <begin position="352"/>
        <end position="373"/>
    </location>
</feature>
<evidence type="ECO:0000313" key="13">
    <source>
        <dbReference type="Proteomes" id="UP000193411"/>
    </source>
</evidence>
<evidence type="ECO:0000256" key="9">
    <source>
        <dbReference type="ARBA" id="ARBA00045912"/>
    </source>
</evidence>
<dbReference type="PANTHER" id="PTHR13117:SF5">
    <property type="entry name" value="PROTEIN RFT1 HOMOLOG"/>
    <property type="match status" value="1"/>
</dbReference>
<dbReference type="AlphaFoldDB" id="A0A1Y2H5E0"/>
<reference evidence="12 13" key="1">
    <citation type="submission" date="2016-07" db="EMBL/GenBank/DDBJ databases">
        <title>Pervasive Adenine N6-methylation of Active Genes in Fungi.</title>
        <authorList>
            <consortium name="DOE Joint Genome Institute"/>
            <person name="Mondo S.J."/>
            <person name="Dannebaum R.O."/>
            <person name="Kuo R.C."/>
            <person name="Labutti K."/>
            <person name="Haridas S."/>
            <person name="Kuo A."/>
            <person name="Salamov A."/>
            <person name="Ahrendt S.R."/>
            <person name="Lipzen A."/>
            <person name="Sullivan W."/>
            <person name="Andreopoulos W.B."/>
            <person name="Clum A."/>
            <person name="Lindquist E."/>
            <person name="Daum C."/>
            <person name="Ramamoorthy G.K."/>
            <person name="Gryganskyi A."/>
            <person name="Culley D."/>
            <person name="Magnuson J.K."/>
            <person name="James T.Y."/>
            <person name="O'Malley M.A."/>
            <person name="Stajich J.E."/>
            <person name="Spatafora J.W."/>
            <person name="Visel A."/>
            <person name="Grigoriev I.V."/>
        </authorList>
    </citation>
    <scope>NUCLEOTIDE SEQUENCE [LARGE SCALE GENOMIC DNA]</scope>
    <source>
        <strain evidence="12 13">PL171</strain>
    </source>
</reference>
<organism evidence="12 13">
    <name type="scientific">Catenaria anguillulae PL171</name>
    <dbReference type="NCBI Taxonomy" id="765915"/>
    <lineage>
        <taxon>Eukaryota</taxon>
        <taxon>Fungi</taxon>
        <taxon>Fungi incertae sedis</taxon>
        <taxon>Blastocladiomycota</taxon>
        <taxon>Blastocladiomycetes</taxon>
        <taxon>Blastocladiales</taxon>
        <taxon>Catenariaceae</taxon>
        <taxon>Catenaria</taxon>
    </lineage>
</organism>
<dbReference type="Proteomes" id="UP000193411">
    <property type="component" value="Unassembled WGS sequence"/>
</dbReference>
<feature type="transmembrane region" description="Helical" evidence="10">
    <location>
        <begin position="159"/>
        <end position="181"/>
    </location>
</feature>
<keyword evidence="6 10" id="KW-1133">Transmembrane helix</keyword>
<dbReference type="Pfam" id="PF04506">
    <property type="entry name" value="Rft-1"/>
    <property type="match status" value="1"/>
</dbReference>
<dbReference type="GO" id="GO:0005789">
    <property type="term" value="C:endoplasmic reticulum membrane"/>
    <property type="evidence" value="ECO:0007669"/>
    <property type="project" value="UniProtKB-SubCell"/>
</dbReference>